<dbReference type="GO" id="GO:0005524">
    <property type="term" value="F:ATP binding"/>
    <property type="evidence" value="ECO:0007669"/>
    <property type="project" value="InterPro"/>
</dbReference>
<dbReference type="InterPro" id="IPR001245">
    <property type="entry name" value="Ser-Thr/Tyr_kinase_cat_dom"/>
</dbReference>
<dbReference type="InterPro" id="IPR050122">
    <property type="entry name" value="RTK"/>
</dbReference>
<dbReference type="Gene3D" id="1.10.510.10">
    <property type="entry name" value="Transferase(Phosphotransferase) domain 1"/>
    <property type="match status" value="2"/>
</dbReference>
<dbReference type="EMBL" id="JAODUP010000869">
    <property type="protein sequence ID" value="KAK2143194.1"/>
    <property type="molecule type" value="Genomic_DNA"/>
</dbReference>
<name>A0AAD9IYT2_9ANNE</name>
<feature type="compositionally biased region" description="Basic and acidic residues" evidence="1">
    <location>
        <begin position="293"/>
        <end position="302"/>
    </location>
</feature>
<dbReference type="PANTHER" id="PTHR24416">
    <property type="entry name" value="TYROSINE-PROTEIN KINASE RECEPTOR"/>
    <property type="match status" value="1"/>
</dbReference>
<sequence length="417" mass="46080">MQSDLLITACDLRLVVPEGRPEQDTGAVPLVDASADTCCCLLNLSIMVSELKNKPSPLNMLDLVNLSLDIAKGCQYLEANHFVHRDIAARNCLLTTKGPNRIAKIADFGMARDIYRSFGILLWEVFSLGYVPYPGRGNHEVMQLVTAGGRLDPPRNCPPAVHNLMKECWNHVAEQRPRFTLIVNILQEIAMETDLADAPLPVSHGLQSIDRYILAMKPPYPDIIDPTLFGDKTSNSLEELLRPLETGCTRSGLGQRGQPARGNIGDQLNTQTECTDRNQPAPSGDSAGINKPRNPEDPTDEESKLLLDKETVVLDGLQISSGFDDPIKNPDKSAPQRMPGSEPSDYHGKSRTSSENSLIQSCYECPKDICSRFNEKSLLNDSDSPKHPYVNLPSGKRDTHEISGYRNRRCPLGIVKR</sequence>
<feature type="domain" description="Protein kinase" evidence="2">
    <location>
        <begin position="1"/>
        <end position="390"/>
    </location>
</feature>
<dbReference type="PROSITE" id="PS00109">
    <property type="entry name" value="PROTEIN_KINASE_TYR"/>
    <property type="match status" value="1"/>
</dbReference>
<feature type="region of interest" description="Disordered" evidence="1">
    <location>
        <begin position="247"/>
        <end position="302"/>
    </location>
</feature>
<evidence type="ECO:0000256" key="1">
    <source>
        <dbReference type="SAM" id="MobiDB-lite"/>
    </source>
</evidence>
<accession>A0AAD9IYT2</accession>
<dbReference type="InterPro" id="IPR000719">
    <property type="entry name" value="Prot_kinase_dom"/>
</dbReference>
<comment type="caution">
    <text evidence="3">The sequence shown here is derived from an EMBL/GenBank/DDBJ whole genome shotgun (WGS) entry which is preliminary data.</text>
</comment>
<dbReference type="AlphaFoldDB" id="A0AAD9IYT2"/>
<dbReference type="InterPro" id="IPR011009">
    <property type="entry name" value="Kinase-like_dom_sf"/>
</dbReference>
<dbReference type="PANTHER" id="PTHR24416:SF604">
    <property type="entry name" value="RECEPTOR PROTEIN-TYROSINE KINASE"/>
    <property type="match status" value="1"/>
</dbReference>
<dbReference type="GO" id="GO:0004713">
    <property type="term" value="F:protein tyrosine kinase activity"/>
    <property type="evidence" value="ECO:0007669"/>
    <property type="project" value="InterPro"/>
</dbReference>
<organism evidence="3 4">
    <name type="scientific">Paralvinella palmiformis</name>
    <dbReference type="NCBI Taxonomy" id="53620"/>
    <lineage>
        <taxon>Eukaryota</taxon>
        <taxon>Metazoa</taxon>
        <taxon>Spiralia</taxon>
        <taxon>Lophotrochozoa</taxon>
        <taxon>Annelida</taxon>
        <taxon>Polychaeta</taxon>
        <taxon>Sedentaria</taxon>
        <taxon>Canalipalpata</taxon>
        <taxon>Terebellida</taxon>
        <taxon>Terebelliformia</taxon>
        <taxon>Alvinellidae</taxon>
        <taxon>Paralvinella</taxon>
    </lineage>
</organism>
<dbReference type="InterPro" id="IPR020635">
    <property type="entry name" value="Tyr_kinase_cat_dom"/>
</dbReference>
<dbReference type="PROSITE" id="PS50011">
    <property type="entry name" value="PROTEIN_KINASE_DOM"/>
    <property type="match status" value="1"/>
</dbReference>
<reference evidence="3" key="1">
    <citation type="journal article" date="2023" name="Mol. Biol. Evol.">
        <title>Third-Generation Sequencing Reveals the Adaptive Role of the Epigenome in Three Deep-Sea Polychaetes.</title>
        <authorList>
            <person name="Perez M."/>
            <person name="Aroh O."/>
            <person name="Sun Y."/>
            <person name="Lan Y."/>
            <person name="Juniper S.K."/>
            <person name="Young C.R."/>
            <person name="Angers B."/>
            <person name="Qian P.Y."/>
        </authorList>
    </citation>
    <scope>NUCLEOTIDE SEQUENCE</scope>
    <source>
        <strain evidence="3">P08H-3</strain>
    </source>
</reference>
<feature type="compositionally biased region" description="Polar residues" evidence="1">
    <location>
        <begin position="266"/>
        <end position="281"/>
    </location>
</feature>
<dbReference type="GO" id="GO:0045664">
    <property type="term" value="P:regulation of neuron differentiation"/>
    <property type="evidence" value="ECO:0007669"/>
    <property type="project" value="TreeGrafter"/>
</dbReference>
<feature type="region of interest" description="Disordered" evidence="1">
    <location>
        <begin position="378"/>
        <end position="397"/>
    </location>
</feature>
<keyword evidence="4" id="KW-1185">Reference proteome</keyword>
<evidence type="ECO:0000313" key="3">
    <source>
        <dbReference type="EMBL" id="KAK2143194.1"/>
    </source>
</evidence>
<dbReference type="Pfam" id="PF07714">
    <property type="entry name" value="PK_Tyr_Ser-Thr"/>
    <property type="match status" value="2"/>
</dbReference>
<evidence type="ECO:0000313" key="4">
    <source>
        <dbReference type="Proteomes" id="UP001208570"/>
    </source>
</evidence>
<gene>
    <name evidence="3" type="ORF">LSH36_869g00031</name>
</gene>
<dbReference type="InterPro" id="IPR008266">
    <property type="entry name" value="Tyr_kinase_AS"/>
</dbReference>
<protein>
    <recommendedName>
        <fullName evidence="2">Protein kinase domain-containing protein</fullName>
    </recommendedName>
</protein>
<proteinExistence type="predicted"/>
<dbReference type="SMART" id="SM00219">
    <property type="entry name" value="TyrKc"/>
    <property type="match status" value="1"/>
</dbReference>
<feature type="region of interest" description="Disordered" evidence="1">
    <location>
        <begin position="318"/>
        <end position="353"/>
    </location>
</feature>
<evidence type="ECO:0000259" key="2">
    <source>
        <dbReference type="PROSITE" id="PS50011"/>
    </source>
</evidence>
<dbReference type="SUPFAM" id="SSF56112">
    <property type="entry name" value="Protein kinase-like (PK-like)"/>
    <property type="match status" value="1"/>
</dbReference>
<dbReference type="Proteomes" id="UP001208570">
    <property type="component" value="Unassembled WGS sequence"/>
</dbReference>